<keyword evidence="3" id="KW-0411">Iron-sulfur</keyword>
<accession>A0A7V0IAN5</accession>
<dbReference type="EC" id="4.2.1.33" evidence="6"/>
<dbReference type="InterPro" id="IPR050067">
    <property type="entry name" value="IPM_dehydratase_rel_enz"/>
</dbReference>
<dbReference type="GO" id="GO:0051536">
    <property type="term" value="F:iron-sulfur cluster binding"/>
    <property type="evidence" value="ECO:0007669"/>
    <property type="project" value="UniProtKB-KW"/>
</dbReference>
<dbReference type="SUPFAM" id="SSF53732">
    <property type="entry name" value="Aconitase iron-sulfur domain"/>
    <property type="match status" value="1"/>
</dbReference>
<dbReference type="InterPro" id="IPR001030">
    <property type="entry name" value="Acoase/IPM_deHydtase_lsu_aba"/>
</dbReference>
<feature type="domain" description="Aconitase/3-isopropylmalate dehydratase large subunit alpha/beta/alpha" evidence="5">
    <location>
        <begin position="7"/>
        <end position="245"/>
    </location>
</feature>
<feature type="non-terminal residue" evidence="6">
    <location>
        <position position="259"/>
    </location>
</feature>
<evidence type="ECO:0000256" key="3">
    <source>
        <dbReference type="ARBA" id="ARBA00023014"/>
    </source>
</evidence>
<reference evidence="6" key="1">
    <citation type="journal article" date="2020" name="mSystems">
        <title>Genome- and Community-Level Interaction Insights into Carbon Utilization and Element Cycling Functions of Hydrothermarchaeota in Hydrothermal Sediment.</title>
        <authorList>
            <person name="Zhou Z."/>
            <person name="Liu Y."/>
            <person name="Xu W."/>
            <person name="Pan J."/>
            <person name="Luo Z.H."/>
            <person name="Li M."/>
        </authorList>
    </citation>
    <scope>NUCLEOTIDE SEQUENCE [LARGE SCALE GENOMIC DNA]</scope>
    <source>
        <strain evidence="6">HyVt-113</strain>
    </source>
</reference>
<evidence type="ECO:0000256" key="2">
    <source>
        <dbReference type="ARBA" id="ARBA00023004"/>
    </source>
</evidence>
<protein>
    <submittedName>
        <fullName evidence="6">3-isopropylmalate dehydratase large subunit</fullName>
        <ecNumber evidence="6">4.2.1.33</ecNumber>
    </submittedName>
</protein>
<dbReference type="EMBL" id="DQWQ01000116">
    <property type="protein sequence ID" value="HDD35696.1"/>
    <property type="molecule type" value="Genomic_DNA"/>
</dbReference>
<evidence type="ECO:0000256" key="1">
    <source>
        <dbReference type="ARBA" id="ARBA00022723"/>
    </source>
</evidence>
<evidence type="ECO:0000256" key="4">
    <source>
        <dbReference type="ARBA" id="ARBA00023239"/>
    </source>
</evidence>
<evidence type="ECO:0000259" key="5">
    <source>
        <dbReference type="Pfam" id="PF00330"/>
    </source>
</evidence>
<dbReference type="InterPro" id="IPR036008">
    <property type="entry name" value="Aconitase_4Fe-4S_dom"/>
</dbReference>
<keyword evidence="4 6" id="KW-0456">Lyase</keyword>
<dbReference type="Gene3D" id="3.30.499.10">
    <property type="entry name" value="Aconitase, domain 3"/>
    <property type="match status" value="1"/>
</dbReference>
<dbReference type="InterPro" id="IPR015931">
    <property type="entry name" value="Acnase/IPM_dHydase_lsu_aba_1/3"/>
</dbReference>
<dbReference type="PRINTS" id="PR00415">
    <property type="entry name" value="ACONITASE"/>
</dbReference>
<proteinExistence type="predicted"/>
<dbReference type="Proteomes" id="UP000885706">
    <property type="component" value="Unassembled WGS sequence"/>
</dbReference>
<dbReference type="GO" id="GO:0046872">
    <property type="term" value="F:metal ion binding"/>
    <property type="evidence" value="ECO:0007669"/>
    <property type="project" value="UniProtKB-KW"/>
</dbReference>
<organism evidence="6">
    <name type="scientific">Desulfofervidus auxilii</name>
    <dbReference type="NCBI Taxonomy" id="1621989"/>
    <lineage>
        <taxon>Bacteria</taxon>
        <taxon>Pseudomonadati</taxon>
        <taxon>Thermodesulfobacteriota</taxon>
        <taxon>Candidatus Desulfofervidia</taxon>
        <taxon>Candidatus Desulfofervidales</taxon>
        <taxon>Candidatus Desulfofervidaceae</taxon>
        <taxon>Candidatus Desulfofervidus</taxon>
    </lineage>
</organism>
<keyword evidence="1" id="KW-0479">Metal-binding</keyword>
<dbReference type="Pfam" id="PF00330">
    <property type="entry name" value="Aconitase"/>
    <property type="match status" value="1"/>
</dbReference>
<evidence type="ECO:0000313" key="6">
    <source>
        <dbReference type="EMBL" id="HDD35696.1"/>
    </source>
</evidence>
<dbReference type="PANTHER" id="PTHR43822:SF16">
    <property type="entry name" value="3-ISOPROPYLMALATE DEHYDRATASE LARGE SUBUNIT 2"/>
    <property type="match status" value="1"/>
</dbReference>
<keyword evidence="2" id="KW-0408">Iron</keyword>
<comment type="caution">
    <text evidence="6">The sequence shown here is derived from an EMBL/GenBank/DDBJ whole genome shotgun (WGS) entry which is preliminary data.</text>
</comment>
<gene>
    <name evidence="6" type="ORF">ENF30_02730</name>
</gene>
<name>A0A7V0IAN5_DESA2</name>
<dbReference type="GO" id="GO:0003861">
    <property type="term" value="F:3-isopropylmalate dehydratase activity"/>
    <property type="evidence" value="ECO:0007669"/>
    <property type="project" value="UniProtKB-EC"/>
</dbReference>
<dbReference type="GO" id="GO:0043436">
    <property type="term" value="P:oxoacid metabolic process"/>
    <property type="evidence" value="ECO:0007669"/>
    <property type="project" value="UniProtKB-ARBA"/>
</dbReference>
<sequence>MSMTITEKILAAHAQLDVVKPGQLIKVKVDFALANDITAPLAIKAFKAAGGKQVFDPERIALVLDHFTPNKDIPSAIQCQKVREFAKEQKIKYFYDVGQMGIEHVLLPEEGLVLPGDVVIGADSHTCTYGALGAFSTGVGSTDLGAVMYTGEIWLKVPASIKLIYNGKLPKWITGKDLILYTLKDLGVEGALYRSMEFCGEAIKELSLDGRFTMANMAIEAGAKNGIFVPDEKTEIYLKNRAKREYQIYKSDGDANYLF</sequence>
<dbReference type="PANTHER" id="PTHR43822">
    <property type="entry name" value="HOMOACONITASE, MITOCHONDRIAL-RELATED"/>
    <property type="match status" value="1"/>
</dbReference>
<dbReference type="AlphaFoldDB" id="A0A7V0IAN5"/>